<feature type="region of interest" description="Disordered" evidence="2">
    <location>
        <begin position="292"/>
        <end position="339"/>
    </location>
</feature>
<feature type="compositionally biased region" description="Basic residues" evidence="2">
    <location>
        <begin position="303"/>
        <end position="324"/>
    </location>
</feature>
<dbReference type="AlphaFoldDB" id="A0A9J2QAP9"/>
<evidence type="ECO:0000256" key="1">
    <source>
        <dbReference type="SAM" id="Coils"/>
    </source>
</evidence>
<protein>
    <submittedName>
        <fullName evidence="4">Uncharacterized protein</fullName>
    </submittedName>
</protein>
<keyword evidence="1" id="KW-0175">Coiled coil</keyword>
<evidence type="ECO:0000256" key="2">
    <source>
        <dbReference type="SAM" id="MobiDB-lite"/>
    </source>
</evidence>
<proteinExistence type="predicted"/>
<feature type="region of interest" description="Disordered" evidence="2">
    <location>
        <begin position="254"/>
        <end position="275"/>
    </location>
</feature>
<feature type="coiled-coil region" evidence="1">
    <location>
        <begin position="137"/>
        <end position="164"/>
    </location>
</feature>
<evidence type="ECO:0000313" key="4">
    <source>
        <dbReference type="WBParaSite" id="ALUE_0001856901-mRNA-1"/>
    </source>
</evidence>
<feature type="coiled-coil region" evidence="1">
    <location>
        <begin position="458"/>
        <end position="487"/>
    </location>
</feature>
<organism evidence="3 4">
    <name type="scientific">Ascaris lumbricoides</name>
    <name type="common">Giant roundworm</name>
    <dbReference type="NCBI Taxonomy" id="6252"/>
    <lineage>
        <taxon>Eukaryota</taxon>
        <taxon>Metazoa</taxon>
        <taxon>Ecdysozoa</taxon>
        <taxon>Nematoda</taxon>
        <taxon>Chromadorea</taxon>
        <taxon>Rhabditida</taxon>
        <taxon>Spirurina</taxon>
        <taxon>Ascaridomorpha</taxon>
        <taxon>Ascaridoidea</taxon>
        <taxon>Ascarididae</taxon>
        <taxon>Ascaris</taxon>
    </lineage>
</organism>
<keyword evidence="3" id="KW-1185">Reference proteome</keyword>
<sequence length="587" mass="67309">MASNDDFEPTSFEDVYGGFKPAIFEMRSAKLNGDDEPTEFENVAAELRPAKMRMRTRRAITRTRRLTRFDAMRSPQIDRTSKKKERKRKIIVSNIGGIKRCILTEFEHPTKDDNPLAKATPSLVAIAPESILIKTHMKTTTESLVKLEKEIEAIFEKRDQQANLIEPETARETEETTARLIELDSAREIQKKTTHPMEPETARETEETTACLIEPETARETEETTACLPDKDAYRKFKGRVKNLRRSGSLHIGSPILRAKSPSTNEPKTARSGTFSEMRFPSSSAINRQHKIVGQRTVSSKNEKRRHRKKAMPAKRKTHTKTKSISREMVGKHHRRHEYSTLKKRDDNVVELKTAYERTTSTVANVPARGTPKIEAEVHKNAKICEDEFGNRIKITLEELSKMEKRDDNVVELKTAYERTTSTGANVPARGTPKIEAEVHKNAKICEDEFGNRIKITLEELSKMEVIAEEELQKEEDKKAKEETKKIVVTMETIQVEERKLPQQKKEPIIEVSVKELKRVVKVELNEEEVVLQHTQGKSLLFHVNHPLLFSRPNPFPSYSNQCTDGGHTRCEQRIGLLLYPHKNTQY</sequence>
<feature type="compositionally biased region" description="Polar residues" evidence="2">
    <location>
        <begin position="261"/>
        <end position="275"/>
    </location>
</feature>
<dbReference type="Proteomes" id="UP000036681">
    <property type="component" value="Unplaced"/>
</dbReference>
<accession>A0A9J2QAP9</accession>
<dbReference type="WBParaSite" id="ALUE_0001856901-mRNA-1">
    <property type="protein sequence ID" value="ALUE_0001856901-mRNA-1"/>
    <property type="gene ID" value="ALUE_0001856901"/>
</dbReference>
<reference evidence="4" key="1">
    <citation type="submission" date="2023-03" db="UniProtKB">
        <authorList>
            <consortium name="WormBaseParasite"/>
        </authorList>
    </citation>
    <scope>IDENTIFICATION</scope>
</reference>
<name>A0A9J2QAP9_ASCLU</name>
<evidence type="ECO:0000313" key="3">
    <source>
        <dbReference type="Proteomes" id="UP000036681"/>
    </source>
</evidence>